<evidence type="ECO:0000256" key="5">
    <source>
        <dbReference type="ARBA" id="ARBA00023242"/>
    </source>
</evidence>
<dbReference type="SUPFAM" id="SSF101936">
    <property type="entry name" value="DNA-binding pseudobarrel domain"/>
    <property type="match status" value="1"/>
</dbReference>
<dbReference type="Gene3D" id="2.40.330.10">
    <property type="entry name" value="DNA-binding pseudobarrel domain"/>
    <property type="match status" value="1"/>
</dbReference>
<dbReference type="PANTHER" id="PTHR31384">
    <property type="entry name" value="AUXIN RESPONSE FACTOR 4-RELATED"/>
    <property type="match status" value="1"/>
</dbReference>
<reference evidence="7 8" key="1">
    <citation type="journal article" date="2023" name="Life. Sci Alliance">
        <title>Evolutionary insights into 3D genome organization and epigenetic landscape of Vigna mungo.</title>
        <authorList>
            <person name="Junaid A."/>
            <person name="Singh B."/>
            <person name="Bhatia S."/>
        </authorList>
    </citation>
    <scope>NUCLEOTIDE SEQUENCE [LARGE SCALE GENOMIC DNA]</scope>
    <source>
        <strain evidence="7">Urdbean</strain>
    </source>
</reference>
<sequence>MMIGGEKKCLNSELWHACAGPLVSLPTAGTRVVYFPQGHSEQVAATTNREVDGHIPNYPSLPPQLICQLHNVTMHVGIIPSVLLAMIVELLLPPTRADVETDEVYAQMTLQPLTPQEQKDTFLPMELGIPSKQPSNYFCKTLTASDTSTHGGFSVPRRAAEKVFPPLDFSQQPPAQELIARDLHDVEWKFRHIFRGKDLFLRHILIGLVPLS</sequence>
<dbReference type="EMBL" id="CP144690">
    <property type="protein sequence ID" value="WVY92316.1"/>
    <property type="molecule type" value="Genomic_DNA"/>
</dbReference>
<evidence type="ECO:0000256" key="4">
    <source>
        <dbReference type="ARBA" id="ARBA00023163"/>
    </source>
</evidence>
<evidence type="ECO:0000256" key="3">
    <source>
        <dbReference type="ARBA" id="ARBA00023125"/>
    </source>
</evidence>
<protein>
    <recommendedName>
        <fullName evidence="6">TF-B3 domain-containing protein</fullName>
    </recommendedName>
</protein>
<organism evidence="7 8">
    <name type="scientific">Vigna mungo</name>
    <name type="common">Black gram</name>
    <name type="synonym">Phaseolus mungo</name>
    <dbReference type="NCBI Taxonomy" id="3915"/>
    <lineage>
        <taxon>Eukaryota</taxon>
        <taxon>Viridiplantae</taxon>
        <taxon>Streptophyta</taxon>
        <taxon>Embryophyta</taxon>
        <taxon>Tracheophyta</taxon>
        <taxon>Spermatophyta</taxon>
        <taxon>Magnoliopsida</taxon>
        <taxon>eudicotyledons</taxon>
        <taxon>Gunneridae</taxon>
        <taxon>Pentapetalae</taxon>
        <taxon>rosids</taxon>
        <taxon>fabids</taxon>
        <taxon>Fabales</taxon>
        <taxon>Fabaceae</taxon>
        <taxon>Papilionoideae</taxon>
        <taxon>50 kb inversion clade</taxon>
        <taxon>NPAAA clade</taxon>
        <taxon>indigoferoid/millettioid clade</taxon>
        <taxon>Phaseoleae</taxon>
        <taxon>Vigna</taxon>
    </lineage>
</organism>
<dbReference type="GO" id="GO:0005634">
    <property type="term" value="C:nucleus"/>
    <property type="evidence" value="ECO:0007669"/>
    <property type="project" value="UniProtKB-SubCell"/>
</dbReference>
<dbReference type="CDD" id="cd10017">
    <property type="entry name" value="B3_DNA"/>
    <property type="match status" value="1"/>
</dbReference>
<evidence type="ECO:0000313" key="8">
    <source>
        <dbReference type="Proteomes" id="UP001374535"/>
    </source>
</evidence>
<dbReference type="Proteomes" id="UP001374535">
    <property type="component" value="Chromosome 11"/>
</dbReference>
<dbReference type="InterPro" id="IPR044835">
    <property type="entry name" value="ARF_plant"/>
</dbReference>
<dbReference type="GO" id="GO:0003677">
    <property type="term" value="F:DNA binding"/>
    <property type="evidence" value="ECO:0007669"/>
    <property type="project" value="UniProtKB-KW"/>
</dbReference>
<name>A0AAQ3MJY1_VIGMU</name>
<keyword evidence="3" id="KW-0238">DNA-binding</keyword>
<dbReference type="PANTHER" id="PTHR31384:SF3">
    <property type="entry name" value="AUXIN RESPONSE FACTOR 8"/>
    <property type="match status" value="1"/>
</dbReference>
<keyword evidence="4" id="KW-0804">Transcription</keyword>
<keyword evidence="8" id="KW-1185">Reference proteome</keyword>
<dbReference type="AlphaFoldDB" id="A0AAQ3MJY1"/>
<dbReference type="InterPro" id="IPR003340">
    <property type="entry name" value="B3_DNA-bd"/>
</dbReference>
<accession>A0AAQ3MJY1</accession>
<gene>
    <name evidence="7" type="ORF">V8G54_037830</name>
</gene>
<keyword evidence="2" id="KW-0805">Transcription regulation</keyword>
<dbReference type="InterPro" id="IPR015300">
    <property type="entry name" value="DNA-bd_pseudobarrel_sf"/>
</dbReference>
<evidence type="ECO:0000256" key="1">
    <source>
        <dbReference type="ARBA" id="ARBA00004123"/>
    </source>
</evidence>
<feature type="domain" description="TF-B3" evidence="6">
    <location>
        <begin position="138"/>
        <end position="198"/>
    </location>
</feature>
<dbReference type="GO" id="GO:0009725">
    <property type="term" value="P:response to hormone"/>
    <property type="evidence" value="ECO:0007669"/>
    <property type="project" value="InterPro"/>
</dbReference>
<evidence type="ECO:0000313" key="7">
    <source>
        <dbReference type="EMBL" id="WVY92316.1"/>
    </source>
</evidence>
<proteinExistence type="predicted"/>
<evidence type="ECO:0000259" key="6">
    <source>
        <dbReference type="Pfam" id="PF02362"/>
    </source>
</evidence>
<dbReference type="GO" id="GO:0006355">
    <property type="term" value="P:regulation of DNA-templated transcription"/>
    <property type="evidence" value="ECO:0007669"/>
    <property type="project" value="InterPro"/>
</dbReference>
<comment type="subcellular location">
    <subcellularLocation>
        <location evidence="1">Nucleus</location>
    </subcellularLocation>
</comment>
<dbReference type="Pfam" id="PF02362">
    <property type="entry name" value="B3"/>
    <property type="match status" value="1"/>
</dbReference>
<evidence type="ECO:0000256" key="2">
    <source>
        <dbReference type="ARBA" id="ARBA00023015"/>
    </source>
</evidence>
<keyword evidence="5" id="KW-0539">Nucleus</keyword>